<dbReference type="InterPro" id="IPR003594">
    <property type="entry name" value="HATPase_dom"/>
</dbReference>
<dbReference type="Gene3D" id="1.10.287.950">
    <property type="entry name" value="Methyl-accepting chemotaxis protein"/>
    <property type="match status" value="1"/>
</dbReference>
<dbReference type="PANTHER" id="PTHR45339">
    <property type="entry name" value="HYBRID SIGNAL TRANSDUCTION HISTIDINE KINASE J"/>
    <property type="match status" value="1"/>
</dbReference>
<feature type="domain" description="HAMP" evidence="17">
    <location>
        <begin position="115"/>
        <end position="167"/>
    </location>
</feature>
<dbReference type="SUPFAM" id="SSF55874">
    <property type="entry name" value="ATPase domain of HSP90 chaperone/DNA topoisomerase II/histidine kinase"/>
    <property type="match status" value="1"/>
</dbReference>
<evidence type="ECO:0000256" key="6">
    <source>
        <dbReference type="ARBA" id="ARBA00022679"/>
    </source>
</evidence>
<dbReference type="FunFam" id="3.30.565.10:FF:000010">
    <property type="entry name" value="Sensor histidine kinase RcsC"/>
    <property type="match status" value="1"/>
</dbReference>
<reference evidence="18" key="1">
    <citation type="submission" date="2024-07" db="EMBL/GenBank/DDBJ databases">
        <title>Complete genome sequences of cellulolytic bacteria, Kitasatospora sp. CMC57 and Streptomyces sp. CMC78, isolated from Japanese agricultural soil.</title>
        <authorList>
            <person name="Hashimoto T."/>
            <person name="Ito M."/>
            <person name="Iwamoto M."/>
            <person name="Fukahori D."/>
            <person name="Shoda T."/>
            <person name="Sakoda M."/>
            <person name="Morohoshi T."/>
            <person name="Mitsuboshi M."/>
            <person name="Nishizawa T."/>
        </authorList>
    </citation>
    <scope>NUCLEOTIDE SEQUENCE</scope>
    <source>
        <strain evidence="18">CMC57</strain>
    </source>
</reference>
<dbReference type="SMART" id="SM00448">
    <property type="entry name" value="REC"/>
    <property type="match status" value="1"/>
</dbReference>
<dbReference type="GO" id="GO:0000155">
    <property type="term" value="F:phosphorelay sensor kinase activity"/>
    <property type="evidence" value="ECO:0007669"/>
    <property type="project" value="InterPro"/>
</dbReference>
<feature type="domain" description="HAMP" evidence="17">
    <location>
        <begin position="207"/>
        <end position="259"/>
    </location>
</feature>
<dbReference type="PROSITE" id="PS50110">
    <property type="entry name" value="RESPONSE_REGULATORY"/>
    <property type="match status" value="1"/>
</dbReference>
<dbReference type="SUPFAM" id="SSF55781">
    <property type="entry name" value="GAF domain-like"/>
    <property type="match status" value="1"/>
</dbReference>
<dbReference type="InterPro" id="IPR005467">
    <property type="entry name" value="His_kinase_dom"/>
</dbReference>
<dbReference type="CDD" id="cd16922">
    <property type="entry name" value="HATPase_EvgS-ArcB-TorS-like"/>
    <property type="match status" value="1"/>
</dbReference>
<dbReference type="PROSITE" id="PS50885">
    <property type="entry name" value="HAMP"/>
    <property type="match status" value="8"/>
</dbReference>
<evidence type="ECO:0000256" key="8">
    <source>
        <dbReference type="ARBA" id="ARBA00022777"/>
    </source>
</evidence>
<evidence type="ECO:0000259" key="15">
    <source>
        <dbReference type="PROSITE" id="PS50109"/>
    </source>
</evidence>
<dbReference type="InterPro" id="IPR003661">
    <property type="entry name" value="HisK_dim/P_dom"/>
</dbReference>
<keyword evidence="9" id="KW-1133">Transmembrane helix</keyword>
<dbReference type="PROSITE" id="PS50109">
    <property type="entry name" value="HIS_KIN"/>
    <property type="match status" value="1"/>
</dbReference>
<evidence type="ECO:0000313" key="18">
    <source>
        <dbReference type="EMBL" id="BFP49392.1"/>
    </source>
</evidence>
<keyword evidence="13" id="KW-0175">Coiled coil</keyword>
<dbReference type="SUPFAM" id="SSF47384">
    <property type="entry name" value="Homodimeric domain of signal transducing histidine kinase"/>
    <property type="match status" value="1"/>
</dbReference>
<dbReference type="InterPro" id="IPR029016">
    <property type="entry name" value="GAF-like_dom_sf"/>
</dbReference>
<dbReference type="InterPro" id="IPR036890">
    <property type="entry name" value="HATPase_C_sf"/>
</dbReference>
<evidence type="ECO:0000259" key="16">
    <source>
        <dbReference type="PROSITE" id="PS50110"/>
    </source>
</evidence>
<feature type="domain" description="HAMP" evidence="17">
    <location>
        <begin position="483"/>
        <end position="535"/>
    </location>
</feature>
<dbReference type="Gene3D" id="3.40.50.2300">
    <property type="match status" value="1"/>
</dbReference>
<evidence type="ECO:0000256" key="4">
    <source>
        <dbReference type="ARBA" id="ARBA00012438"/>
    </source>
</evidence>
<dbReference type="SMART" id="SM00388">
    <property type="entry name" value="HisKA"/>
    <property type="match status" value="1"/>
</dbReference>
<evidence type="ECO:0000256" key="12">
    <source>
        <dbReference type="PROSITE-ProRule" id="PRU00169"/>
    </source>
</evidence>
<dbReference type="InterPro" id="IPR003660">
    <property type="entry name" value="HAMP_dom"/>
</dbReference>
<dbReference type="SMART" id="SM00387">
    <property type="entry name" value="HATPase_c"/>
    <property type="match status" value="1"/>
</dbReference>
<keyword evidence="9" id="KW-0472">Membrane</keyword>
<keyword evidence="10" id="KW-0902">Two-component regulatory system</keyword>
<dbReference type="EC" id="2.7.13.3" evidence="4"/>
<dbReference type="CDD" id="cd00082">
    <property type="entry name" value="HisKA"/>
    <property type="match status" value="1"/>
</dbReference>
<dbReference type="CDD" id="cd06225">
    <property type="entry name" value="HAMP"/>
    <property type="match status" value="8"/>
</dbReference>
<dbReference type="Pfam" id="PF00512">
    <property type="entry name" value="HisKA"/>
    <property type="match status" value="1"/>
</dbReference>
<dbReference type="Gene3D" id="1.20.120.1530">
    <property type="match status" value="5"/>
</dbReference>
<dbReference type="FunFam" id="1.20.120.1530:FF:000002">
    <property type="entry name" value="Two-component osmosensing histidine kinase"/>
    <property type="match status" value="4"/>
</dbReference>
<dbReference type="InterPro" id="IPR011006">
    <property type="entry name" value="CheY-like_superfamily"/>
</dbReference>
<feature type="domain" description="HAMP" evidence="17">
    <location>
        <begin position="29"/>
        <end position="75"/>
    </location>
</feature>
<evidence type="ECO:0000256" key="10">
    <source>
        <dbReference type="ARBA" id="ARBA00023012"/>
    </source>
</evidence>
<feature type="domain" description="Histidine kinase" evidence="15">
    <location>
        <begin position="970"/>
        <end position="1201"/>
    </location>
</feature>
<dbReference type="PANTHER" id="PTHR45339:SF1">
    <property type="entry name" value="HYBRID SIGNAL TRANSDUCTION HISTIDINE KINASE J"/>
    <property type="match status" value="1"/>
</dbReference>
<dbReference type="GO" id="GO:0005886">
    <property type="term" value="C:plasma membrane"/>
    <property type="evidence" value="ECO:0007669"/>
    <property type="project" value="UniProtKB-SubCell"/>
</dbReference>
<dbReference type="Pfam" id="PF02518">
    <property type="entry name" value="HATPase_c"/>
    <property type="match status" value="1"/>
</dbReference>
<dbReference type="Gene3D" id="3.30.450.40">
    <property type="match status" value="1"/>
</dbReference>
<evidence type="ECO:0000256" key="7">
    <source>
        <dbReference type="ARBA" id="ARBA00022692"/>
    </source>
</evidence>
<feature type="domain" description="Response regulatory" evidence="16">
    <location>
        <begin position="1411"/>
        <end position="1528"/>
    </location>
</feature>
<dbReference type="PRINTS" id="PR00344">
    <property type="entry name" value="BCTRLSENSOR"/>
</dbReference>
<feature type="domain" description="HAMP" evidence="17">
    <location>
        <begin position="575"/>
        <end position="627"/>
    </location>
</feature>
<evidence type="ECO:0000256" key="13">
    <source>
        <dbReference type="SAM" id="Coils"/>
    </source>
</evidence>
<evidence type="ECO:0000256" key="9">
    <source>
        <dbReference type="ARBA" id="ARBA00022989"/>
    </source>
</evidence>
<comment type="catalytic activity">
    <reaction evidence="1">
        <text>ATP + protein L-histidine = ADP + protein N-phospho-L-histidine.</text>
        <dbReference type="EC" id="2.7.13.3"/>
    </reaction>
</comment>
<feature type="domain" description="HAMP" evidence="17">
    <location>
        <begin position="299"/>
        <end position="351"/>
    </location>
</feature>
<protein>
    <recommendedName>
        <fullName evidence="11">Circadian input-output histidine kinase CikA</fullName>
        <ecNumber evidence="4">2.7.13.3</ecNumber>
    </recommendedName>
</protein>
<comment type="subcellular location">
    <subcellularLocation>
        <location evidence="2">Cell membrane</location>
    </subcellularLocation>
</comment>
<keyword evidence="5 12" id="KW-0597">Phosphoprotein</keyword>
<dbReference type="Pfam" id="PF00072">
    <property type="entry name" value="Response_reg"/>
    <property type="match status" value="1"/>
</dbReference>
<evidence type="ECO:0000259" key="17">
    <source>
        <dbReference type="PROSITE" id="PS50885"/>
    </source>
</evidence>
<dbReference type="EMBL" id="AP035881">
    <property type="protein sequence ID" value="BFP49392.1"/>
    <property type="molecule type" value="Genomic_DNA"/>
</dbReference>
<organism evidence="18">
    <name type="scientific">Kitasatospora sp. CMC57</name>
    <dbReference type="NCBI Taxonomy" id="3231513"/>
    <lineage>
        <taxon>Bacteria</taxon>
        <taxon>Bacillati</taxon>
        <taxon>Actinomycetota</taxon>
        <taxon>Actinomycetes</taxon>
        <taxon>Kitasatosporales</taxon>
        <taxon>Streptomycetaceae</taxon>
        <taxon>Kitasatospora</taxon>
    </lineage>
</organism>
<dbReference type="Pfam" id="PF00672">
    <property type="entry name" value="HAMP"/>
    <property type="match status" value="8"/>
</dbReference>
<feature type="coiled-coil region" evidence="13">
    <location>
        <begin position="898"/>
        <end position="960"/>
    </location>
</feature>
<proteinExistence type="inferred from homology"/>
<dbReference type="RefSeq" id="WP_407991508.1">
    <property type="nucleotide sequence ID" value="NZ_AP035881.2"/>
</dbReference>
<feature type="modified residue" description="4-aspartylphosphate" evidence="12">
    <location>
        <position position="1461"/>
    </location>
</feature>
<gene>
    <name evidence="18" type="ORF">KCMC57_57600</name>
</gene>
<sequence length="1530" mass="163116">MGGTTKTGTVPPGRKPQGSGPAQVGEPELRQLLAGLTAVRDGDFGTRLPGDADGLLGEIATVFNGMVDQLSLFTSEVTRVAREVGTEGQLGGQAEVPGVSGTWKDLTDSVNAMAGNLTSQVRDIAQVATAVAQGDLSQKIDVAARGEILELKNTVNTMVDQLGAFADEVTRVAREVGSEGRLGGQAQVPGVAGTWRDLTDSVNFMAGNLTDQVRNIAQVTTAVAKGDLSQKITVDARGEILELKSTVNTMVDQLSAFADEVTRMAREVGTEGILGGQADVKGVSGTWRDLTDSVNFMAGNLTAQVRSIAQVATAVAKGDLSQKIRVDARGEILELKDTINTMVDQLSSFAGEVTRVAREVGTEGRLGGQADVRDVSGTWRDLTESVNFMADNLTAQVRSIAQVTTAVAKGDLSQKIRVDARGEILELKETINTMVDQLGAFADEVTRVAREVGTEGNLGGQATVRDVSGTWRDLTDNVNVMASNLTGQVRSIAQVATAVAKGDLSQKINVEAKGEVAALAGVINTMVDTLSAFADEVTRVAREVGTEGTLGGQARVPNVAGTWKDLTDNVNFMAHNLTSQVRNIAQVTTAVARGDLTRKIDVDARGEILELKTTINTMVDQLSSFAAEVTRVAREVGSEGRLGGQAEVEGVSGTWKRLTENVNELAGNLTRQVRAIAEVTSAVAAGDLTRSITVDASGEVADLKDNINFMVESLRETTQANEEQDWLKTNLARISSLMQGRRDLAVVAELIMDELTPLVSAQYGAFYLAEETPDGTQLSLVGSYAFPPGATPTRFALGESFVGQAARSKRTIAVDSLPPGYVSVSSGLGRAEPLSLVVLPIVVEEQVLGVMELATVHSFTQVHRDFLDQLMETIGVNVNTIVANARTDELLGESQRLTAELQTRSQELQSRQEELQASNAELEDKAALLAAQNRDIETKNLEIEQARQELEDRAHQLSLASKYKSEFLANMSHELRTPLNSLLILAQLLAQNPSRNLTAKQVEYAGIIHSAGSDLLQLINDILDLSKVEAGKMDVTPERIPLRKLLDYVEATFRPMTSQKSLAFAVKTAPTVPAELLTDDYRLRQVLRNLLSNAVKFTEKGGVELRIEMVEESSAPEVARCGGPVIVFHVVDTGIGIAPQHLESVFGAFQQADGTTSRKYGGTGLGLSISREIAFLLGGAITAESTPAHGSTFSLYLPVARPDYAELSAQSARAALEAADPSQEVADSEPRPAPAPAPDTVQAKRLLVVEARSRGLLSLVAESAVAELADLASHPGHGDPRGPVEIITVMGAQEAAAALATMPCHCVVLDLDLPAGAALGFLEQMAHDAALHGVPVLAHNNRRLMTAQEQVLQERAASQPLELISSLDELRERIALYLSADQPGDVLPLVRADEPAAAAQLEIDDLLAGRTVLVVDDDDRNLYAITGILELHGMRVLQAENGRAAIETLTEHGEIDVILMDVMMPEMDGYTATAAIRSMPQHADLPIIAVTAKAMVGDREKSIASGASDYVTKPVDAWDLITRIKQQLTV</sequence>
<dbReference type="InterPro" id="IPR004358">
    <property type="entry name" value="Sig_transdc_His_kin-like_C"/>
</dbReference>
<evidence type="ECO:0000256" key="3">
    <source>
        <dbReference type="ARBA" id="ARBA00006402"/>
    </source>
</evidence>
<comment type="similarity">
    <text evidence="3">In the N-terminal section; belongs to the phytochrome family.</text>
</comment>
<dbReference type="SMART" id="SM00304">
    <property type="entry name" value="HAMP"/>
    <property type="match status" value="8"/>
</dbReference>
<evidence type="ECO:0000256" key="5">
    <source>
        <dbReference type="ARBA" id="ARBA00022553"/>
    </source>
</evidence>
<feature type="region of interest" description="Disordered" evidence="14">
    <location>
        <begin position="1211"/>
        <end position="1239"/>
    </location>
</feature>
<evidence type="ECO:0000256" key="14">
    <source>
        <dbReference type="SAM" id="MobiDB-lite"/>
    </source>
</evidence>
<dbReference type="Pfam" id="PF13185">
    <property type="entry name" value="GAF_2"/>
    <property type="match status" value="1"/>
</dbReference>
<dbReference type="InterPro" id="IPR036097">
    <property type="entry name" value="HisK_dim/P_sf"/>
</dbReference>
<feature type="compositionally biased region" description="Low complexity" evidence="14">
    <location>
        <begin position="1"/>
        <end position="16"/>
    </location>
</feature>
<feature type="region of interest" description="Disordered" evidence="14">
    <location>
        <begin position="1"/>
        <end position="24"/>
    </location>
</feature>
<evidence type="ECO:0000256" key="2">
    <source>
        <dbReference type="ARBA" id="ARBA00004236"/>
    </source>
</evidence>
<keyword evidence="7" id="KW-0812">Transmembrane</keyword>
<dbReference type="SMART" id="SM00065">
    <property type="entry name" value="GAF"/>
    <property type="match status" value="1"/>
</dbReference>
<dbReference type="InterPro" id="IPR001789">
    <property type="entry name" value="Sig_transdc_resp-reg_receiver"/>
</dbReference>
<feature type="domain" description="HAMP" evidence="17">
    <location>
        <begin position="391"/>
        <end position="443"/>
    </location>
</feature>
<evidence type="ECO:0000256" key="1">
    <source>
        <dbReference type="ARBA" id="ARBA00000085"/>
    </source>
</evidence>
<dbReference type="SUPFAM" id="SSF58104">
    <property type="entry name" value="Methyl-accepting chemotaxis protein (MCP) signaling domain"/>
    <property type="match status" value="4"/>
</dbReference>
<dbReference type="Gene3D" id="1.10.287.130">
    <property type="match status" value="1"/>
</dbReference>
<evidence type="ECO:0000256" key="11">
    <source>
        <dbReference type="ARBA" id="ARBA00074306"/>
    </source>
</evidence>
<dbReference type="Gene3D" id="3.30.565.10">
    <property type="entry name" value="Histidine kinase-like ATPase, C-terminal domain"/>
    <property type="match status" value="1"/>
</dbReference>
<dbReference type="SUPFAM" id="SSF52172">
    <property type="entry name" value="CheY-like"/>
    <property type="match status" value="1"/>
</dbReference>
<name>A0AB33K1L0_9ACTN</name>
<keyword evidence="8" id="KW-0418">Kinase</keyword>
<dbReference type="InterPro" id="IPR003018">
    <property type="entry name" value="GAF"/>
</dbReference>
<keyword evidence="6" id="KW-0808">Transferase</keyword>
<accession>A0AB33K1L0</accession>
<feature type="domain" description="HAMP" evidence="17">
    <location>
        <begin position="667"/>
        <end position="719"/>
    </location>
</feature>